<gene>
    <name evidence="3" type="ORF">FM114_10370</name>
</gene>
<feature type="domain" description="Penicillin-binding protein transpeptidase" evidence="1">
    <location>
        <begin position="158"/>
        <end position="474"/>
    </location>
</feature>
<keyword evidence="3" id="KW-0328">Glycosyltransferase</keyword>
<dbReference type="STRING" id="1255658.FM114_10370"/>
<dbReference type="InterPro" id="IPR050515">
    <property type="entry name" value="Beta-lactam/transpept"/>
</dbReference>
<evidence type="ECO:0000259" key="1">
    <source>
        <dbReference type="Pfam" id="PF00905"/>
    </source>
</evidence>
<keyword evidence="3" id="KW-0808">Transferase</keyword>
<dbReference type="GO" id="GO:0071972">
    <property type="term" value="F:peptidoglycan L,D-transpeptidase activity"/>
    <property type="evidence" value="ECO:0007669"/>
    <property type="project" value="TreeGrafter"/>
</dbReference>
<reference evidence="3 4" key="1">
    <citation type="submission" date="2017-02" db="EMBL/GenBank/DDBJ databases">
        <authorList>
            <person name="Peterson S.W."/>
        </authorList>
    </citation>
    <scope>NUCLEOTIDE SEQUENCE [LARGE SCALE GENOMIC DNA]</scope>
    <source>
        <strain evidence="3 4">LSP_Lj1</strain>
    </source>
</reference>
<dbReference type="InterPro" id="IPR054120">
    <property type="entry name" value="PBPA_dimer"/>
</dbReference>
<dbReference type="Gene3D" id="3.40.710.10">
    <property type="entry name" value="DD-peptidase/beta-lactamase superfamily"/>
    <property type="match status" value="1"/>
</dbReference>
<dbReference type="InterPro" id="IPR001460">
    <property type="entry name" value="PCN-bd_Tpept"/>
</dbReference>
<evidence type="ECO:0000313" key="4">
    <source>
        <dbReference type="Proteomes" id="UP000188342"/>
    </source>
</evidence>
<dbReference type="GO" id="GO:0071555">
    <property type="term" value="P:cell wall organization"/>
    <property type="evidence" value="ECO:0007669"/>
    <property type="project" value="TreeGrafter"/>
</dbReference>
<dbReference type="EMBL" id="FUKQ01000038">
    <property type="protein sequence ID" value="SJN37219.1"/>
    <property type="molecule type" value="Genomic_DNA"/>
</dbReference>
<dbReference type="AlphaFoldDB" id="A0A1R4JZ00"/>
<dbReference type="Proteomes" id="UP000188342">
    <property type="component" value="Unassembled WGS sequence"/>
</dbReference>
<protein>
    <submittedName>
        <fullName evidence="3">Cell division protein FtsI [Peptidoglycan synthetase]</fullName>
        <ecNumber evidence="3">2.4.1.129</ecNumber>
    </submittedName>
</protein>
<keyword evidence="3" id="KW-0131">Cell cycle</keyword>
<dbReference type="SUPFAM" id="SSF56601">
    <property type="entry name" value="beta-lactamase/transpeptidase-like"/>
    <property type="match status" value="1"/>
</dbReference>
<name>A0A1R4JZ00_9ACTN</name>
<dbReference type="GO" id="GO:0051301">
    <property type="term" value="P:cell division"/>
    <property type="evidence" value="ECO:0007669"/>
    <property type="project" value="UniProtKB-KW"/>
</dbReference>
<sequence>MSRMNHPIRRVALVAAMMFFALLANLSYSAVFRDASLDADARNRRTRDAEFAMERGAILVGSTPIAQTKASKGRFNYTREYSEGPLYAAATGYYSYDFARAGLESSYNTQLSGTDDSQAFGRLMDTVTGKKPAGASLQTTLDAKAQRAASQALGTRKGAVVAIDYRTGAVKALVSKPSYDPNELATTDLAAAQQAWRKLNADPGRPLVNRATKETYPPGSTFKLVTAAAALEDGRTADSTVASPASMTLPQTSTKLSNEVDCGGATSTIDHALQVSCNTAFANLGMELGADKVREQAEKFGFDSSLEGDLNPATSRFPASPDKPQTAMSAIGQFDVAATPLQMAVVAAGIANDGQVMQPYLVQEVRNPDLSVLTSNDARELERAMDTDNARALKQMMVNVVTNGTGTAARVGGITVGGKTGTAQWDLKKNPYAWFVGFAEEPHVAIAVFIEDAQVSRSDIAGGRLAGPVFAAVVESMR</sequence>
<dbReference type="Pfam" id="PF00905">
    <property type="entry name" value="Transpeptidase"/>
    <property type="match status" value="1"/>
</dbReference>
<dbReference type="EC" id="2.4.1.129" evidence="3"/>
<dbReference type="GO" id="GO:0008658">
    <property type="term" value="F:penicillin binding"/>
    <property type="evidence" value="ECO:0007669"/>
    <property type="project" value="InterPro"/>
</dbReference>
<dbReference type="Pfam" id="PF21922">
    <property type="entry name" value="PBP_dimer_2"/>
    <property type="match status" value="1"/>
</dbReference>
<keyword evidence="4" id="KW-1185">Reference proteome</keyword>
<keyword evidence="3" id="KW-0132">Cell division</keyword>
<dbReference type="InterPro" id="IPR012338">
    <property type="entry name" value="Beta-lactam/transpept-like"/>
</dbReference>
<dbReference type="PANTHER" id="PTHR30627:SF24">
    <property type="entry name" value="PENICILLIN-BINDING PROTEIN 4B"/>
    <property type="match status" value="1"/>
</dbReference>
<dbReference type="PANTHER" id="PTHR30627">
    <property type="entry name" value="PEPTIDOGLYCAN D,D-TRANSPEPTIDASE"/>
    <property type="match status" value="1"/>
</dbReference>
<proteinExistence type="predicted"/>
<dbReference type="Gene3D" id="3.90.1310.10">
    <property type="entry name" value="Penicillin-binding protein 2a (Domain 2)"/>
    <property type="match status" value="1"/>
</dbReference>
<evidence type="ECO:0000313" key="3">
    <source>
        <dbReference type="EMBL" id="SJN37219.1"/>
    </source>
</evidence>
<accession>A0A1R4JZ00</accession>
<dbReference type="GO" id="GO:0016757">
    <property type="term" value="F:glycosyltransferase activity"/>
    <property type="evidence" value="ECO:0007669"/>
    <property type="project" value="UniProtKB-KW"/>
</dbReference>
<evidence type="ECO:0000259" key="2">
    <source>
        <dbReference type="Pfam" id="PF21922"/>
    </source>
</evidence>
<organism evidence="3 4">
    <name type="scientific">Luteococcus japonicus LSP_Lj1</name>
    <dbReference type="NCBI Taxonomy" id="1255658"/>
    <lineage>
        <taxon>Bacteria</taxon>
        <taxon>Bacillati</taxon>
        <taxon>Actinomycetota</taxon>
        <taxon>Actinomycetes</taxon>
        <taxon>Propionibacteriales</taxon>
        <taxon>Propionibacteriaceae</taxon>
        <taxon>Luteococcus</taxon>
    </lineage>
</organism>
<dbReference type="GO" id="GO:0005886">
    <property type="term" value="C:plasma membrane"/>
    <property type="evidence" value="ECO:0007669"/>
    <property type="project" value="TreeGrafter"/>
</dbReference>
<feature type="domain" description="Penicillin binding protein A dimerisation" evidence="2">
    <location>
        <begin position="55"/>
        <end position="136"/>
    </location>
</feature>